<reference evidence="2 3" key="1">
    <citation type="journal article" date="2018" name="Evol. Lett.">
        <title>Horizontal gene cluster transfer increased hallucinogenic mushroom diversity.</title>
        <authorList>
            <person name="Reynolds H.T."/>
            <person name="Vijayakumar V."/>
            <person name="Gluck-Thaler E."/>
            <person name="Korotkin H.B."/>
            <person name="Matheny P.B."/>
            <person name="Slot J.C."/>
        </authorList>
    </citation>
    <scope>NUCLEOTIDE SEQUENCE [LARGE SCALE GENOMIC DNA]</scope>
    <source>
        <strain evidence="2 3">2629</strain>
    </source>
</reference>
<feature type="non-terminal residue" evidence="2">
    <location>
        <position position="143"/>
    </location>
</feature>
<keyword evidence="3" id="KW-1185">Reference proteome</keyword>
<accession>A0A409X4Y1</accession>
<feature type="region of interest" description="Disordered" evidence="1">
    <location>
        <begin position="111"/>
        <end position="143"/>
    </location>
</feature>
<dbReference type="EMBL" id="NHTK01004623">
    <property type="protein sequence ID" value="PPQ85826.1"/>
    <property type="molecule type" value="Genomic_DNA"/>
</dbReference>
<gene>
    <name evidence="2" type="ORF">CVT24_005628</name>
</gene>
<protein>
    <submittedName>
        <fullName evidence="2">Uncharacterized protein</fullName>
    </submittedName>
</protein>
<evidence type="ECO:0000256" key="1">
    <source>
        <dbReference type="SAM" id="MobiDB-lite"/>
    </source>
</evidence>
<comment type="caution">
    <text evidence="2">The sequence shown here is derived from an EMBL/GenBank/DDBJ whole genome shotgun (WGS) entry which is preliminary data.</text>
</comment>
<dbReference type="InParanoid" id="A0A409X4Y1"/>
<dbReference type="AlphaFoldDB" id="A0A409X4Y1"/>
<name>A0A409X4Y1_9AGAR</name>
<dbReference type="OrthoDB" id="3110156at2759"/>
<evidence type="ECO:0000313" key="3">
    <source>
        <dbReference type="Proteomes" id="UP000284842"/>
    </source>
</evidence>
<sequence length="143" mass="15882">MTDQLTPSLSEVQEALASLKPAASFISRLCSLSMIAEMACHWRPQLDSLYLQPAVVNTIFAIRNAYHRIEEEHCEKALEFKYPRPYHQIVEMTKVIHQLCDQQKLSQASAAQPVPPAVSGLPANVPPPVLPVGEDPITPETVR</sequence>
<evidence type="ECO:0000313" key="2">
    <source>
        <dbReference type="EMBL" id="PPQ85826.1"/>
    </source>
</evidence>
<dbReference type="Proteomes" id="UP000284842">
    <property type="component" value="Unassembled WGS sequence"/>
</dbReference>
<organism evidence="2 3">
    <name type="scientific">Panaeolus cyanescens</name>
    <dbReference type="NCBI Taxonomy" id="181874"/>
    <lineage>
        <taxon>Eukaryota</taxon>
        <taxon>Fungi</taxon>
        <taxon>Dikarya</taxon>
        <taxon>Basidiomycota</taxon>
        <taxon>Agaricomycotina</taxon>
        <taxon>Agaricomycetes</taxon>
        <taxon>Agaricomycetidae</taxon>
        <taxon>Agaricales</taxon>
        <taxon>Agaricineae</taxon>
        <taxon>Galeropsidaceae</taxon>
        <taxon>Panaeolus</taxon>
    </lineage>
</organism>
<proteinExistence type="predicted"/>